<gene>
    <name evidence="1" type="ORF">SAMN02745724_02303</name>
</gene>
<keyword evidence="2" id="KW-1185">Reference proteome</keyword>
<dbReference type="Gene3D" id="3.40.630.40">
    <property type="entry name" value="Zn-dependent exopeptidases"/>
    <property type="match status" value="1"/>
</dbReference>
<name>A0A1I1LEB5_9GAMM</name>
<dbReference type="Pfam" id="PF05013">
    <property type="entry name" value="FGase"/>
    <property type="match status" value="1"/>
</dbReference>
<dbReference type="SUPFAM" id="SSF53187">
    <property type="entry name" value="Zn-dependent exopeptidases"/>
    <property type="match status" value="1"/>
</dbReference>
<accession>A0A1I1LEB5</accession>
<proteinExistence type="predicted"/>
<dbReference type="STRING" id="1123010.SAMN02745724_02303"/>
<dbReference type="AlphaFoldDB" id="A0A1I1LEB5"/>
<dbReference type="InterPro" id="IPR010247">
    <property type="entry name" value="HutG_amidohyd"/>
</dbReference>
<sequence length="290" mass="32940">MIRHGKLYPQLVYTSSLNIITVTAKGNKMTSSYTLSKGKIPLLISMPHNGEGIPDDIKTTMTDKALNVVDTDWYMDKLYDFADELGIYIINPKYSRFVIDLNRDPDGVNLYPGQDTTELCPTTAFDSSPLYLEGMKPDETEIQRRVALYWRPYHLAIKETLNQMQQEFGKAVLLEAHSILSHVPRFFEGQLPDFNFGTANGASCDESLMKQVESLDFSPYSSISNGRFKGGFITRHFGQPEQNIHALQLELSQRTYMNEPSNEYNINKAYAVKPKLKQLVETLASFAQEK</sequence>
<organism evidence="1 2">
    <name type="scientific">Pseudoalteromonas denitrificans DSM 6059</name>
    <dbReference type="NCBI Taxonomy" id="1123010"/>
    <lineage>
        <taxon>Bacteria</taxon>
        <taxon>Pseudomonadati</taxon>
        <taxon>Pseudomonadota</taxon>
        <taxon>Gammaproteobacteria</taxon>
        <taxon>Alteromonadales</taxon>
        <taxon>Pseudoalteromonadaceae</taxon>
        <taxon>Pseudoalteromonas</taxon>
    </lineage>
</organism>
<evidence type="ECO:0000313" key="2">
    <source>
        <dbReference type="Proteomes" id="UP000198862"/>
    </source>
</evidence>
<dbReference type="EMBL" id="FOLO01000015">
    <property type="protein sequence ID" value="SFC69358.1"/>
    <property type="molecule type" value="Genomic_DNA"/>
</dbReference>
<evidence type="ECO:0000313" key="1">
    <source>
        <dbReference type="EMBL" id="SFC69358.1"/>
    </source>
</evidence>
<dbReference type="NCBIfam" id="TIGR02017">
    <property type="entry name" value="hutG_amidohyd"/>
    <property type="match status" value="1"/>
</dbReference>
<protein>
    <submittedName>
        <fullName evidence="1">N-formylglutamate deformylase</fullName>
    </submittedName>
</protein>
<dbReference type="Proteomes" id="UP000198862">
    <property type="component" value="Unassembled WGS sequence"/>
</dbReference>
<dbReference type="InterPro" id="IPR007709">
    <property type="entry name" value="N-FG_amidohydro"/>
</dbReference>
<reference evidence="1 2" key="1">
    <citation type="submission" date="2016-10" db="EMBL/GenBank/DDBJ databases">
        <authorList>
            <person name="de Groot N.N."/>
        </authorList>
    </citation>
    <scope>NUCLEOTIDE SEQUENCE [LARGE SCALE GENOMIC DNA]</scope>
    <source>
        <strain evidence="1 2">DSM 6059</strain>
    </source>
</reference>